<accession>A0A1L0GI13</accession>
<keyword evidence="2" id="KW-1185">Reference proteome</keyword>
<name>A0A1L0GI13_9ASCO</name>
<organism evidence="1 2">
    <name type="scientific">Sungouiella intermedia</name>
    <dbReference type="NCBI Taxonomy" id="45354"/>
    <lineage>
        <taxon>Eukaryota</taxon>
        <taxon>Fungi</taxon>
        <taxon>Dikarya</taxon>
        <taxon>Ascomycota</taxon>
        <taxon>Saccharomycotina</taxon>
        <taxon>Pichiomycetes</taxon>
        <taxon>Metschnikowiaceae</taxon>
        <taxon>Sungouiella</taxon>
    </lineage>
</organism>
<proteinExistence type="predicted"/>
<protein>
    <submittedName>
        <fullName evidence="1">CIC11C00000004837</fullName>
    </submittedName>
</protein>
<dbReference type="Proteomes" id="UP000182334">
    <property type="component" value="Chromosome V"/>
</dbReference>
<evidence type="ECO:0000313" key="1">
    <source>
        <dbReference type="EMBL" id="SGZ55861.1"/>
    </source>
</evidence>
<gene>
    <name evidence="1" type="ORF">SAMEA4029010_CIC11G00000004837</name>
</gene>
<dbReference type="AlphaFoldDB" id="A0A1L0GI13"/>
<reference evidence="1 2" key="1">
    <citation type="submission" date="2016-10" db="EMBL/GenBank/DDBJ databases">
        <authorList>
            <person name="de Groot N.N."/>
        </authorList>
    </citation>
    <scope>NUCLEOTIDE SEQUENCE [LARGE SCALE GENOMIC DNA]</scope>
    <source>
        <strain evidence="1 2">CBS 141442</strain>
    </source>
</reference>
<sequence length="74" mass="8758">MFVFGEATVQEKKNRETRSYLIIVAWRNLCDLGWIGLQSIELNGLIIDPPIRMRRDYQVVDRRGYVEGYIKLLK</sequence>
<dbReference type="EMBL" id="LT635760">
    <property type="protein sequence ID" value="SGZ55861.1"/>
    <property type="molecule type" value="Genomic_DNA"/>
</dbReference>
<evidence type="ECO:0000313" key="2">
    <source>
        <dbReference type="Proteomes" id="UP000182334"/>
    </source>
</evidence>